<evidence type="ECO:0000256" key="1">
    <source>
        <dbReference type="SAM" id="MobiDB-lite"/>
    </source>
</evidence>
<name>A0AAV7ZX18_9EUKA</name>
<protein>
    <submittedName>
        <fullName evidence="2">Gata zinc finger domain-containing protein</fullName>
    </submittedName>
</protein>
<proteinExistence type="predicted"/>
<gene>
    <name evidence="2" type="ORF">M0812_11631</name>
</gene>
<feature type="compositionally biased region" description="Low complexity" evidence="1">
    <location>
        <begin position="1"/>
        <end position="22"/>
    </location>
</feature>
<reference evidence="2" key="1">
    <citation type="submission" date="2022-08" db="EMBL/GenBank/DDBJ databases">
        <title>Novel sulphate-reducing endosymbionts in the free-living metamonad Anaeramoeba.</title>
        <authorList>
            <person name="Jerlstrom-Hultqvist J."/>
            <person name="Cepicka I."/>
            <person name="Gallot-Lavallee L."/>
            <person name="Salas-Leiva D."/>
            <person name="Curtis B.A."/>
            <person name="Zahonova K."/>
            <person name="Pipaliya S."/>
            <person name="Dacks J."/>
            <person name="Roger A.J."/>
        </authorList>
    </citation>
    <scope>NUCLEOTIDE SEQUENCE</scope>
    <source>
        <strain evidence="2">Busselton2</strain>
    </source>
</reference>
<evidence type="ECO:0000313" key="3">
    <source>
        <dbReference type="Proteomes" id="UP001146793"/>
    </source>
</evidence>
<comment type="caution">
    <text evidence="2">The sequence shown here is derived from an EMBL/GenBank/DDBJ whole genome shotgun (WGS) entry which is preliminary data.</text>
</comment>
<feature type="region of interest" description="Disordered" evidence="1">
    <location>
        <begin position="1"/>
        <end position="40"/>
    </location>
</feature>
<organism evidence="2 3">
    <name type="scientific">Anaeramoeba flamelloides</name>
    <dbReference type="NCBI Taxonomy" id="1746091"/>
    <lineage>
        <taxon>Eukaryota</taxon>
        <taxon>Metamonada</taxon>
        <taxon>Anaeramoebidae</taxon>
        <taxon>Anaeramoeba</taxon>
    </lineage>
</organism>
<dbReference type="Proteomes" id="UP001146793">
    <property type="component" value="Unassembled WGS sequence"/>
</dbReference>
<dbReference type="EMBL" id="JANTQA010000023">
    <property type="protein sequence ID" value="KAJ3445744.1"/>
    <property type="molecule type" value="Genomic_DNA"/>
</dbReference>
<accession>A0AAV7ZX18</accession>
<sequence length="91" mass="10477">MKITANDNGNNNNNNNHNNTNNNEEEDDEKKSKSKSHPNEIKTTLWAINNGFKKYGISQKGYYSLSLLDLSKVKDLQVLKLLINSKKYMKM</sequence>
<dbReference type="AlphaFoldDB" id="A0AAV7ZX18"/>
<evidence type="ECO:0000313" key="2">
    <source>
        <dbReference type="EMBL" id="KAJ3445744.1"/>
    </source>
</evidence>